<dbReference type="AlphaFoldDB" id="A0A840QBC9"/>
<organism evidence="3 4">
    <name type="scientific">Saccharopolyspora phatthalungensis</name>
    <dbReference type="NCBI Taxonomy" id="664693"/>
    <lineage>
        <taxon>Bacteria</taxon>
        <taxon>Bacillati</taxon>
        <taxon>Actinomycetota</taxon>
        <taxon>Actinomycetes</taxon>
        <taxon>Pseudonocardiales</taxon>
        <taxon>Pseudonocardiaceae</taxon>
        <taxon>Saccharopolyspora</taxon>
    </lineage>
</organism>
<dbReference type="InterPro" id="IPR017517">
    <property type="entry name" value="Maleyloyr_isom"/>
</dbReference>
<dbReference type="InterPro" id="IPR017518">
    <property type="entry name" value="CHP03084"/>
</dbReference>
<dbReference type="GO" id="GO:0046872">
    <property type="term" value="F:metal ion binding"/>
    <property type="evidence" value="ECO:0007669"/>
    <property type="project" value="InterPro"/>
</dbReference>
<comment type="caution">
    <text evidence="3">The sequence shown here is derived from an EMBL/GenBank/DDBJ whole genome shotgun (WGS) entry which is preliminary data.</text>
</comment>
<dbReference type="InterPro" id="IPR013917">
    <property type="entry name" value="tRNA_wybutosine-synth"/>
</dbReference>
<evidence type="ECO:0000259" key="2">
    <source>
        <dbReference type="Pfam" id="PF11716"/>
    </source>
</evidence>
<dbReference type="Proteomes" id="UP000584374">
    <property type="component" value="Unassembled WGS sequence"/>
</dbReference>
<evidence type="ECO:0000313" key="4">
    <source>
        <dbReference type="Proteomes" id="UP000584374"/>
    </source>
</evidence>
<gene>
    <name evidence="3" type="ORF">BJ970_007452</name>
</gene>
<evidence type="ECO:0000313" key="3">
    <source>
        <dbReference type="EMBL" id="MBB5159852.1"/>
    </source>
</evidence>
<keyword evidence="4" id="KW-1185">Reference proteome</keyword>
<dbReference type="EMBL" id="JACHIW010000003">
    <property type="protein sequence ID" value="MBB5159852.1"/>
    <property type="molecule type" value="Genomic_DNA"/>
</dbReference>
<dbReference type="NCBIfam" id="TIGR03083">
    <property type="entry name" value="maleylpyruvate isomerase family mycothiol-dependent enzyme"/>
    <property type="match status" value="1"/>
</dbReference>
<dbReference type="Pfam" id="PF11716">
    <property type="entry name" value="MDMPI_N"/>
    <property type="match status" value="1"/>
</dbReference>
<dbReference type="Pfam" id="PF08608">
    <property type="entry name" value="Wyosine_form"/>
    <property type="match status" value="1"/>
</dbReference>
<dbReference type="Gene3D" id="1.20.120.450">
    <property type="entry name" value="dinb family like domain"/>
    <property type="match status" value="1"/>
</dbReference>
<dbReference type="RefSeq" id="WP_184732868.1">
    <property type="nucleotide sequence ID" value="NZ_JACHIW010000003.1"/>
</dbReference>
<name>A0A840QBC9_9PSEU</name>
<dbReference type="InterPro" id="IPR034660">
    <property type="entry name" value="DinB/YfiT-like"/>
</dbReference>
<sequence>MPTLEEILTDLRIEGDELDRMVRHLDPAAWATLTPAEGWTIAHQVSHLASTDDWAITAVTDPAEFGSRLQAASNGLVEAEAAEGAREHPHLLLARWRRGRHRLLHAASVADLDARLPWFGPPMKLASMVTARIMETWAHGQDVADALHVDREPTARLRHIAHLGIRTMAFAFTINDLPAPDTPVRVELLAPNGDEWVWGPEDASNRVRAPALDFCLLVTRRRHPTDVAIAASGEIAQQWMTIAQAYAGPPGPGRSPAKA</sequence>
<evidence type="ECO:0000259" key="1">
    <source>
        <dbReference type="Pfam" id="PF08608"/>
    </source>
</evidence>
<protein>
    <submittedName>
        <fullName evidence="3">Uncharacterized protein (TIGR03084 family)</fullName>
    </submittedName>
</protein>
<reference evidence="3 4" key="1">
    <citation type="submission" date="2020-08" db="EMBL/GenBank/DDBJ databases">
        <title>Sequencing the genomes of 1000 actinobacteria strains.</title>
        <authorList>
            <person name="Klenk H.-P."/>
        </authorList>
    </citation>
    <scope>NUCLEOTIDE SEQUENCE [LARGE SCALE GENOMIC DNA]</scope>
    <source>
        <strain evidence="3 4">DSM 45584</strain>
    </source>
</reference>
<feature type="domain" description="tRNA wybutosine-synthesis" evidence="1">
    <location>
        <begin position="182"/>
        <end position="230"/>
    </location>
</feature>
<accession>A0A840QBC9</accession>
<proteinExistence type="predicted"/>
<dbReference type="SUPFAM" id="SSF109854">
    <property type="entry name" value="DinB/YfiT-like putative metalloenzymes"/>
    <property type="match status" value="1"/>
</dbReference>
<dbReference type="InterPro" id="IPR024344">
    <property type="entry name" value="MDMPI_metal-binding"/>
</dbReference>
<dbReference type="NCBIfam" id="TIGR03084">
    <property type="entry name" value="TIGR03084 family metal-binding protein"/>
    <property type="match status" value="1"/>
</dbReference>
<feature type="domain" description="Mycothiol-dependent maleylpyruvate isomerase metal-binding" evidence="2">
    <location>
        <begin position="11"/>
        <end position="144"/>
    </location>
</feature>